<protein>
    <recommendedName>
        <fullName evidence="3">Deoxynucleotide monophosphate kinase</fullName>
    </recommendedName>
</protein>
<evidence type="ECO:0000313" key="1">
    <source>
        <dbReference type="EMBL" id="AHZ60297.1"/>
    </source>
</evidence>
<sequence length="189" mass="22294">MMYPNLEFFTGRKRSGKDFCLESLISYHHLQGDIDIQRLSFSDELRRVANFIYPWLPAEVEDAVKDVPYFHPDNPKGLTPREIWLHLGSDTGLRYVQPDLFLAFFKRFQLPLVEQNPHVHYIVSDLRTPQEYEWALSTKCPITRISKADRAGIIEDDIEAFIDQMKVDYEFLNPFDGWAPFVKFYGERK</sequence>
<keyword evidence="2" id="KW-1185">Reference proteome</keyword>
<organism evidence="1 2">
    <name type="scientific">Dickeya phage RC-2014</name>
    <dbReference type="NCBI Taxonomy" id="1477406"/>
    <lineage>
        <taxon>Viruses</taxon>
        <taxon>Duplodnaviria</taxon>
        <taxon>Heunggongvirae</taxon>
        <taxon>Uroviricota</taxon>
        <taxon>Caudoviricetes</taxon>
        <taxon>Pantevenvirales</taxon>
        <taxon>Ackermannviridae</taxon>
        <taxon>Aglimvirinae</taxon>
        <taxon>Limestonevirus</taxon>
        <taxon>Limestonevirus RC2014</taxon>
    </lineage>
</organism>
<dbReference type="Proteomes" id="UP000028741">
    <property type="component" value="Segment"/>
</dbReference>
<name>A0A075E1B5_9CAUD</name>
<reference evidence="1 2" key="1">
    <citation type="journal article" date="2014" name="Arch. Virol.">
        <title>Complete genome sequence of a broad-host-range lytic Dickeya spp. bacteriophage ?D5.</title>
        <authorList>
            <person name="Czajkowski R."/>
            <person name="Ozymko Z."/>
            <person name="Zwirowski S."/>
            <person name="Lojkowska E."/>
        </authorList>
    </citation>
    <scope>NUCLEOTIDE SEQUENCE [LARGE SCALE GENOMIC DNA]</scope>
</reference>
<gene>
    <name evidence="1" type="ORF">DA66_0011</name>
</gene>
<proteinExistence type="predicted"/>
<evidence type="ECO:0000313" key="2">
    <source>
        <dbReference type="Proteomes" id="UP000028741"/>
    </source>
</evidence>
<accession>A0A075E1B5</accession>
<dbReference type="KEGG" id="vg:22113337"/>
<dbReference type="RefSeq" id="YP_009102851.1">
    <property type="nucleotide sequence ID" value="NC_025452.1"/>
</dbReference>
<dbReference type="EMBL" id="KJ716335">
    <property type="protein sequence ID" value="AHZ60297.1"/>
    <property type="molecule type" value="Genomic_DNA"/>
</dbReference>
<dbReference type="Gene3D" id="3.40.50.300">
    <property type="entry name" value="P-loop containing nucleotide triphosphate hydrolases"/>
    <property type="match status" value="1"/>
</dbReference>
<evidence type="ECO:0008006" key="3">
    <source>
        <dbReference type="Google" id="ProtNLM"/>
    </source>
</evidence>
<dbReference type="GeneID" id="22113337"/>
<dbReference type="InterPro" id="IPR027417">
    <property type="entry name" value="P-loop_NTPase"/>
</dbReference>